<sequence>MPQLTHNEDGSTTLSINSNELKALRDLVIDRVPELKRVREIADNPDVRTTLRFVKSVIS</sequence>
<dbReference type="RefSeq" id="WP_089002554.1">
    <property type="nucleotide sequence ID" value="NZ_JBFAAC010000007.1"/>
</dbReference>
<dbReference type="AlphaFoldDB" id="A0A1C5GGV0"/>
<accession>A0A1C5GGV0</accession>
<dbReference type="EMBL" id="LT607733">
    <property type="protein sequence ID" value="SCG19034.1"/>
    <property type="molecule type" value="Genomic_DNA"/>
</dbReference>
<evidence type="ECO:0000313" key="2">
    <source>
        <dbReference type="Proteomes" id="UP000198251"/>
    </source>
</evidence>
<organism evidence="1 2">
    <name type="scientific">Micromonospora echinofusca</name>
    <dbReference type="NCBI Taxonomy" id="47858"/>
    <lineage>
        <taxon>Bacteria</taxon>
        <taxon>Bacillati</taxon>
        <taxon>Actinomycetota</taxon>
        <taxon>Actinomycetes</taxon>
        <taxon>Micromonosporales</taxon>
        <taxon>Micromonosporaceae</taxon>
        <taxon>Micromonospora</taxon>
    </lineage>
</organism>
<dbReference type="GeneID" id="95805052"/>
<protein>
    <submittedName>
        <fullName evidence="1">Uncharacterized protein</fullName>
    </submittedName>
</protein>
<evidence type="ECO:0000313" key="1">
    <source>
        <dbReference type="EMBL" id="SCG19034.1"/>
    </source>
</evidence>
<name>A0A1C5GGV0_MICEH</name>
<reference evidence="1 2" key="1">
    <citation type="submission" date="2016-06" db="EMBL/GenBank/DDBJ databases">
        <authorList>
            <person name="Kjaerup R.B."/>
            <person name="Dalgaard T.S."/>
            <person name="Juul-Madsen H.R."/>
        </authorList>
    </citation>
    <scope>NUCLEOTIDE SEQUENCE [LARGE SCALE GENOMIC DNA]</scope>
    <source>
        <strain evidence="1 2">DSM 43913</strain>
    </source>
</reference>
<proteinExistence type="predicted"/>
<gene>
    <name evidence="1" type="ORF">GA0070610_5394</name>
</gene>
<keyword evidence="2" id="KW-1185">Reference proteome</keyword>
<dbReference type="Proteomes" id="UP000198251">
    <property type="component" value="Chromosome I"/>
</dbReference>